<accession>A0AAD5NFN8</accession>
<protein>
    <submittedName>
        <fullName evidence="1">Uncharacterized protein</fullName>
    </submittedName>
</protein>
<sequence>MGHIRIGSSKGTGSRWELNPTLALSGIMSCHGYGPGRPMIIVTTYEYGWQWVEVGFGFGSSPIGSRPRSAKHFET</sequence>
<comment type="caution">
    <text evidence="1">The sequence shown here is derived from an EMBL/GenBank/DDBJ whole genome shotgun (WGS) entry which is preliminary data.</text>
</comment>
<dbReference type="EMBL" id="JAJSOW010000108">
    <property type="protein sequence ID" value="KAI9153724.1"/>
    <property type="molecule type" value="Genomic_DNA"/>
</dbReference>
<dbReference type="PROSITE" id="PS51257">
    <property type="entry name" value="PROKAR_LIPOPROTEIN"/>
    <property type="match status" value="1"/>
</dbReference>
<proteinExistence type="predicted"/>
<reference evidence="1" key="2">
    <citation type="submission" date="2023-02" db="EMBL/GenBank/DDBJ databases">
        <authorList>
            <person name="Swenson N.G."/>
            <person name="Wegrzyn J.L."/>
            <person name="Mcevoy S.L."/>
        </authorList>
    </citation>
    <scope>NUCLEOTIDE SEQUENCE</scope>
    <source>
        <strain evidence="1">91603</strain>
        <tissue evidence="1">Leaf</tissue>
    </source>
</reference>
<organism evidence="1 2">
    <name type="scientific">Acer negundo</name>
    <name type="common">Box elder</name>
    <dbReference type="NCBI Taxonomy" id="4023"/>
    <lineage>
        <taxon>Eukaryota</taxon>
        <taxon>Viridiplantae</taxon>
        <taxon>Streptophyta</taxon>
        <taxon>Embryophyta</taxon>
        <taxon>Tracheophyta</taxon>
        <taxon>Spermatophyta</taxon>
        <taxon>Magnoliopsida</taxon>
        <taxon>eudicotyledons</taxon>
        <taxon>Gunneridae</taxon>
        <taxon>Pentapetalae</taxon>
        <taxon>rosids</taxon>
        <taxon>malvids</taxon>
        <taxon>Sapindales</taxon>
        <taxon>Sapindaceae</taxon>
        <taxon>Hippocastanoideae</taxon>
        <taxon>Acereae</taxon>
        <taxon>Acer</taxon>
    </lineage>
</organism>
<reference evidence="1" key="1">
    <citation type="journal article" date="2022" name="Plant J.">
        <title>Strategies of tolerance reflected in two North American maple genomes.</title>
        <authorList>
            <person name="McEvoy S.L."/>
            <person name="Sezen U.U."/>
            <person name="Trouern-Trend A."/>
            <person name="McMahon S.M."/>
            <person name="Schaberg P.G."/>
            <person name="Yang J."/>
            <person name="Wegrzyn J.L."/>
            <person name="Swenson N.G."/>
        </authorList>
    </citation>
    <scope>NUCLEOTIDE SEQUENCE</scope>
    <source>
        <strain evidence="1">91603</strain>
    </source>
</reference>
<name>A0AAD5NFN8_ACENE</name>
<evidence type="ECO:0000313" key="1">
    <source>
        <dbReference type="EMBL" id="KAI9153724.1"/>
    </source>
</evidence>
<gene>
    <name evidence="1" type="ORF">LWI28_015552</name>
</gene>
<dbReference type="Proteomes" id="UP001064489">
    <property type="component" value="Chromosome 11"/>
</dbReference>
<keyword evidence="2" id="KW-1185">Reference proteome</keyword>
<dbReference type="AlphaFoldDB" id="A0AAD5NFN8"/>
<evidence type="ECO:0000313" key="2">
    <source>
        <dbReference type="Proteomes" id="UP001064489"/>
    </source>
</evidence>